<protein>
    <submittedName>
        <fullName evidence="1">Uncharacterized protein</fullName>
    </submittedName>
</protein>
<reference evidence="1" key="1">
    <citation type="journal article" date="2023" name="Insect Mol. Biol.">
        <title>Genome sequencing provides insights into the evolution of gene families encoding plant cell wall-degrading enzymes in longhorned beetles.</title>
        <authorList>
            <person name="Shin N.R."/>
            <person name="Okamura Y."/>
            <person name="Kirsch R."/>
            <person name="Pauchet Y."/>
        </authorList>
    </citation>
    <scope>NUCLEOTIDE SEQUENCE</scope>
    <source>
        <strain evidence="1">RBIC_L_NR</strain>
    </source>
</reference>
<sequence>IDSSITSFIDTDNRDNKLKCYILFFPFFLGTVRRFLEHHGSSLDIVIFVVDKVDLGIYEVLLPLYFPRSKFEEDAAKYQLPSDIGGQTENPSCQTDKLELLTIHNTHCTLYRRDRVFSAEVKGDNVEDADEESIDLSSQLETSITVGEHAFSQMQGDLDQQRLLGERPFNDPLADIMVKEIQHQER</sequence>
<organism evidence="1 2">
    <name type="scientific">Rhamnusium bicolor</name>
    <dbReference type="NCBI Taxonomy" id="1586634"/>
    <lineage>
        <taxon>Eukaryota</taxon>
        <taxon>Metazoa</taxon>
        <taxon>Ecdysozoa</taxon>
        <taxon>Arthropoda</taxon>
        <taxon>Hexapoda</taxon>
        <taxon>Insecta</taxon>
        <taxon>Pterygota</taxon>
        <taxon>Neoptera</taxon>
        <taxon>Endopterygota</taxon>
        <taxon>Coleoptera</taxon>
        <taxon>Polyphaga</taxon>
        <taxon>Cucujiformia</taxon>
        <taxon>Chrysomeloidea</taxon>
        <taxon>Cerambycidae</taxon>
        <taxon>Lepturinae</taxon>
        <taxon>Rhagiini</taxon>
        <taxon>Rhamnusium</taxon>
    </lineage>
</organism>
<evidence type="ECO:0000313" key="2">
    <source>
        <dbReference type="Proteomes" id="UP001162156"/>
    </source>
</evidence>
<dbReference type="InterPro" id="IPR043472">
    <property type="entry name" value="Macro_dom-like"/>
</dbReference>
<gene>
    <name evidence="1" type="ORF">NQ314_002456</name>
</gene>
<name>A0AAV8ZPL1_9CUCU</name>
<dbReference type="EMBL" id="JANEYF010000761">
    <property type="protein sequence ID" value="KAJ8968102.1"/>
    <property type="molecule type" value="Genomic_DNA"/>
</dbReference>
<accession>A0AAV8ZPL1</accession>
<comment type="caution">
    <text evidence="1">The sequence shown here is derived from an EMBL/GenBank/DDBJ whole genome shotgun (WGS) entry which is preliminary data.</text>
</comment>
<keyword evidence="2" id="KW-1185">Reference proteome</keyword>
<proteinExistence type="predicted"/>
<dbReference type="AlphaFoldDB" id="A0AAV8ZPL1"/>
<dbReference type="Proteomes" id="UP001162156">
    <property type="component" value="Unassembled WGS sequence"/>
</dbReference>
<feature type="non-terminal residue" evidence="1">
    <location>
        <position position="1"/>
    </location>
</feature>
<evidence type="ECO:0000313" key="1">
    <source>
        <dbReference type="EMBL" id="KAJ8968102.1"/>
    </source>
</evidence>
<dbReference type="Gene3D" id="3.40.220.10">
    <property type="entry name" value="Leucine Aminopeptidase, subunit E, domain 1"/>
    <property type="match status" value="1"/>
</dbReference>